<evidence type="ECO:0000313" key="10">
    <source>
        <dbReference type="EMBL" id="MXO58941.1"/>
    </source>
</evidence>
<evidence type="ECO:0000313" key="11">
    <source>
        <dbReference type="Proteomes" id="UP000433652"/>
    </source>
</evidence>
<organism evidence="10 11">
    <name type="scientific">Croceibacterium salegens</name>
    <dbReference type="NCBI Taxonomy" id="1737568"/>
    <lineage>
        <taxon>Bacteria</taxon>
        <taxon>Pseudomonadati</taxon>
        <taxon>Pseudomonadota</taxon>
        <taxon>Alphaproteobacteria</taxon>
        <taxon>Sphingomonadales</taxon>
        <taxon>Erythrobacteraceae</taxon>
        <taxon>Croceibacterium</taxon>
    </lineage>
</organism>
<dbReference type="GO" id="GO:0008320">
    <property type="term" value="F:protein transmembrane transporter activity"/>
    <property type="evidence" value="ECO:0007669"/>
    <property type="project" value="UniProtKB-UniRule"/>
</dbReference>
<dbReference type="RefSeq" id="WP_159792936.1">
    <property type="nucleotide sequence ID" value="NZ_WTYM01000031.1"/>
</dbReference>
<evidence type="ECO:0000256" key="6">
    <source>
        <dbReference type="ARBA" id="ARBA00022989"/>
    </source>
</evidence>
<dbReference type="PANTHER" id="PTHR33910:SF1">
    <property type="entry name" value="PROTEIN TRANSLOCASE SUBUNIT SECE"/>
    <property type="match status" value="1"/>
</dbReference>
<evidence type="ECO:0000256" key="7">
    <source>
        <dbReference type="ARBA" id="ARBA00023010"/>
    </source>
</evidence>
<protein>
    <recommendedName>
        <fullName evidence="9">Protein translocase subunit SecE</fullName>
    </recommendedName>
</protein>
<dbReference type="NCBIfam" id="TIGR00964">
    <property type="entry name" value="secE_bact"/>
    <property type="match status" value="1"/>
</dbReference>
<dbReference type="HAMAP" id="MF_00422">
    <property type="entry name" value="SecE"/>
    <property type="match status" value="1"/>
</dbReference>
<sequence length="64" mass="7211">MARTNPAEFIKQVQGEARKVVWPSWPETYRTAIFVGILMVILAVFFLGIDSLFGAAVRWLLTLA</sequence>
<evidence type="ECO:0000256" key="2">
    <source>
        <dbReference type="ARBA" id="ARBA00022448"/>
    </source>
</evidence>
<accession>A0A6I4SSH9</accession>
<keyword evidence="6 9" id="KW-1133">Transmembrane helix</keyword>
<dbReference type="GO" id="GO:0065002">
    <property type="term" value="P:intracellular protein transmembrane transport"/>
    <property type="evidence" value="ECO:0007669"/>
    <property type="project" value="UniProtKB-UniRule"/>
</dbReference>
<dbReference type="PROSITE" id="PS01067">
    <property type="entry name" value="SECE_SEC61G"/>
    <property type="match status" value="1"/>
</dbReference>
<dbReference type="InterPro" id="IPR005807">
    <property type="entry name" value="SecE_bac"/>
</dbReference>
<name>A0A6I4SSH9_9SPHN</name>
<dbReference type="Pfam" id="PF00584">
    <property type="entry name" value="SecE"/>
    <property type="match status" value="1"/>
</dbReference>
<evidence type="ECO:0000256" key="1">
    <source>
        <dbReference type="ARBA" id="ARBA00004370"/>
    </source>
</evidence>
<keyword evidence="5 9" id="KW-0653">Protein transport</keyword>
<dbReference type="Proteomes" id="UP000433652">
    <property type="component" value="Unassembled WGS sequence"/>
</dbReference>
<keyword evidence="7 9" id="KW-0811">Translocation</keyword>
<comment type="subcellular location">
    <subcellularLocation>
        <location evidence="9">Cell membrane</location>
        <topology evidence="9">Single-pass membrane protein</topology>
    </subcellularLocation>
    <subcellularLocation>
        <location evidence="1">Membrane</location>
    </subcellularLocation>
</comment>
<keyword evidence="11" id="KW-1185">Reference proteome</keyword>
<dbReference type="GO" id="GO:0006605">
    <property type="term" value="P:protein targeting"/>
    <property type="evidence" value="ECO:0007669"/>
    <property type="project" value="UniProtKB-UniRule"/>
</dbReference>
<dbReference type="GO" id="GO:0009306">
    <property type="term" value="P:protein secretion"/>
    <property type="evidence" value="ECO:0007669"/>
    <property type="project" value="UniProtKB-UniRule"/>
</dbReference>
<evidence type="ECO:0000256" key="8">
    <source>
        <dbReference type="ARBA" id="ARBA00023136"/>
    </source>
</evidence>
<keyword evidence="2 9" id="KW-0813">Transport</keyword>
<dbReference type="GO" id="GO:0043952">
    <property type="term" value="P:protein transport by the Sec complex"/>
    <property type="evidence" value="ECO:0007669"/>
    <property type="project" value="UniProtKB-UniRule"/>
</dbReference>
<dbReference type="InterPro" id="IPR038379">
    <property type="entry name" value="SecE_sf"/>
</dbReference>
<dbReference type="PANTHER" id="PTHR33910">
    <property type="entry name" value="PROTEIN TRANSLOCASE SUBUNIT SECE"/>
    <property type="match status" value="1"/>
</dbReference>
<gene>
    <name evidence="9 10" type="primary">secE</name>
    <name evidence="10" type="ORF">GRI89_05245</name>
</gene>
<comment type="similarity">
    <text evidence="9">Belongs to the SecE/SEC61-gamma family.</text>
</comment>
<evidence type="ECO:0000256" key="3">
    <source>
        <dbReference type="ARBA" id="ARBA00022475"/>
    </source>
</evidence>
<dbReference type="OrthoDB" id="9812738at2"/>
<evidence type="ECO:0000256" key="4">
    <source>
        <dbReference type="ARBA" id="ARBA00022692"/>
    </source>
</evidence>
<feature type="transmembrane region" description="Helical" evidence="9">
    <location>
        <begin position="32"/>
        <end position="61"/>
    </location>
</feature>
<comment type="subunit">
    <text evidence="9">Component of the Sec protein translocase complex. Heterotrimer consisting of SecY, SecE and SecG subunits. The heterotrimers can form oligomers, although 1 heterotrimer is thought to be able to translocate proteins. Interacts with the ribosome. Interacts with SecDF, and other proteins may be involved. Interacts with SecA.</text>
</comment>
<keyword evidence="4 9" id="KW-0812">Transmembrane</keyword>
<dbReference type="InterPro" id="IPR001901">
    <property type="entry name" value="Translocase_SecE/Sec61-g"/>
</dbReference>
<evidence type="ECO:0000256" key="5">
    <source>
        <dbReference type="ARBA" id="ARBA00022927"/>
    </source>
</evidence>
<dbReference type="EMBL" id="WTYM01000031">
    <property type="protein sequence ID" value="MXO58941.1"/>
    <property type="molecule type" value="Genomic_DNA"/>
</dbReference>
<keyword evidence="8 9" id="KW-0472">Membrane</keyword>
<comment type="function">
    <text evidence="9">Essential subunit of the Sec protein translocation channel SecYEG. Clamps together the 2 halves of SecY. May contact the channel plug during translocation.</text>
</comment>
<evidence type="ECO:0000256" key="9">
    <source>
        <dbReference type="HAMAP-Rule" id="MF_00422"/>
    </source>
</evidence>
<dbReference type="GO" id="GO:0005886">
    <property type="term" value="C:plasma membrane"/>
    <property type="evidence" value="ECO:0007669"/>
    <property type="project" value="UniProtKB-SubCell"/>
</dbReference>
<dbReference type="Gene3D" id="1.20.5.1030">
    <property type="entry name" value="Preprotein translocase secy subunit"/>
    <property type="match status" value="1"/>
</dbReference>
<keyword evidence="3 9" id="KW-1003">Cell membrane</keyword>
<dbReference type="AlphaFoldDB" id="A0A6I4SSH9"/>
<reference evidence="10 11" key="1">
    <citation type="submission" date="2019-12" db="EMBL/GenBank/DDBJ databases">
        <title>Genomic-based taxomic classification of the family Erythrobacteraceae.</title>
        <authorList>
            <person name="Xu L."/>
        </authorList>
    </citation>
    <scope>NUCLEOTIDE SEQUENCE [LARGE SCALE GENOMIC DNA]</scope>
    <source>
        <strain evidence="10 11">MCCC 1K01500</strain>
    </source>
</reference>
<proteinExistence type="inferred from homology"/>
<comment type="caution">
    <text evidence="10">The sequence shown here is derived from an EMBL/GenBank/DDBJ whole genome shotgun (WGS) entry which is preliminary data.</text>
</comment>